<evidence type="ECO:0000313" key="7">
    <source>
        <dbReference type="Proteomes" id="UP000289340"/>
    </source>
</evidence>
<evidence type="ECO:0000256" key="4">
    <source>
        <dbReference type="SAM" id="SignalP"/>
    </source>
</evidence>
<keyword evidence="3 4" id="KW-0732">Signal</keyword>
<evidence type="ECO:0000313" key="6">
    <source>
        <dbReference type="EMBL" id="RZB81736.1"/>
    </source>
</evidence>
<keyword evidence="7" id="KW-1185">Reference proteome</keyword>
<dbReference type="InterPro" id="IPR045051">
    <property type="entry name" value="SBT"/>
</dbReference>
<dbReference type="Proteomes" id="UP000289340">
    <property type="component" value="Chromosome 11"/>
</dbReference>
<dbReference type="GO" id="GO:0004252">
    <property type="term" value="F:serine-type endopeptidase activity"/>
    <property type="evidence" value="ECO:0007669"/>
    <property type="project" value="InterPro"/>
</dbReference>
<name>A0A445I6S2_GLYSO</name>
<comment type="subcellular location">
    <subcellularLocation>
        <location evidence="1">Secreted</location>
    </subcellularLocation>
</comment>
<feature type="chain" id="PRO_5019178415" evidence="4">
    <location>
        <begin position="23"/>
        <end position="159"/>
    </location>
</feature>
<comment type="similarity">
    <text evidence="2">Belongs to the peptidase S8 family.</text>
</comment>
<proteinExistence type="inferred from homology"/>
<dbReference type="EMBL" id="QZWG01000011">
    <property type="protein sequence ID" value="RZB81736.1"/>
    <property type="molecule type" value="Genomic_DNA"/>
</dbReference>
<feature type="domain" description="Inhibitor I9" evidence="5">
    <location>
        <begin position="31"/>
        <end position="113"/>
    </location>
</feature>
<comment type="caution">
    <text evidence="6">The sequence shown here is derived from an EMBL/GenBank/DDBJ whole genome shotgun (WGS) entry which is preliminary data.</text>
</comment>
<dbReference type="GO" id="GO:0005576">
    <property type="term" value="C:extracellular region"/>
    <property type="evidence" value="ECO:0007669"/>
    <property type="project" value="UniProtKB-SubCell"/>
</dbReference>
<evidence type="ECO:0000256" key="2">
    <source>
        <dbReference type="ARBA" id="ARBA00011073"/>
    </source>
</evidence>
<evidence type="ECO:0000256" key="1">
    <source>
        <dbReference type="ARBA" id="ARBA00004613"/>
    </source>
</evidence>
<accession>A0A445I6S2</accession>
<dbReference type="Pfam" id="PF05922">
    <property type="entry name" value="Inhibitor_I9"/>
    <property type="match status" value="1"/>
</dbReference>
<feature type="signal peptide" evidence="4">
    <location>
        <begin position="1"/>
        <end position="22"/>
    </location>
</feature>
<dbReference type="InterPro" id="IPR037045">
    <property type="entry name" value="S8pro/Inhibitor_I9_sf"/>
</dbReference>
<reference evidence="6 7" key="1">
    <citation type="submission" date="2018-09" db="EMBL/GenBank/DDBJ databases">
        <title>A high-quality reference genome of wild soybean provides a powerful tool to mine soybean genomes.</title>
        <authorList>
            <person name="Xie M."/>
            <person name="Chung C.Y.L."/>
            <person name="Li M.-W."/>
            <person name="Wong F.-L."/>
            <person name="Chan T.-F."/>
            <person name="Lam H.-M."/>
        </authorList>
    </citation>
    <scope>NUCLEOTIDE SEQUENCE [LARGE SCALE GENOMIC DNA]</scope>
    <source>
        <strain evidence="7">cv. W05</strain>
        <tissue evidence="6">Hypocotyl of etiolated seedlings</tissue>
    </source>
</reference>
<dbReference type="PANTHER" id="PTHR10795">
    <property type="entry name" value="PROPROTEIN CONVERTASE SUBTILISIN/KEXIN"/>
    <property type="match status" value="1"/>
</dbReference>
<dbReference type="SUPFAM" id="SSF52743">
    <property type="entry name" value="Subtilisin-like"/>
    <property type="match status" value="1"/>
</dbReference>
<keyword evidence="6" id="KW-0645">Protease</keyword>
<dbReference type="Gene3D" id="3.30.70.80">
    <property type="entry name" value="Peptidase S8 propeptide/proteinase inhibitor I9"/>
    <property type="match status" value="1"/>
</dbReference>
<evidence type="ECO:0000256" key="3">
    <source>
        <dbReference type="ARBA" id="ARBA00022729"/>
    </source>
</evidence>
<sequence length="159" mass="17420">MEGLQKFLHFFFVASLLISTTAISDHTPKPYVVYMGNSSPNKIGVESQIAESSHLQLLSLIIPSEESERIALTHHFSHAFSGFSAMLTESEASALSGHDGVVSVFPDPVLELHTTRSWDFLESDLGMKPYYSHGTPTLHKHPSTDIIIGLIDTGNLIAQ</sequence>
<protein>
    <submittedName>
        <fullName evidence="6">CO(2)-response secreted protease</fullName>
    </submittedName>
</protein>
<organism evidence="6 7">
    <name type="scientific">Glycine soja</name>
    <name type="common">Wild soybean</name>
    <dbReference type="NCBI Taxonomy" id="3848"/>
    <lineage>
        <taxon>Eukaryota</taxon>
        <taxon>Viridiplantae</taxon>
        <taxon>Streptophyta</taxon>
        <taxon>Embryophyta</taxon>
        <taxon>Tracheophyta</taxon>
        <taxon>Spermatophyta</taxon>
        <taxon>Magnoliopsida</taxon>
        <taxon>eudicotyledons</taxon>
        <taxon>Gunneridae</taxon>
        <taxon>Pentapetalae</taxon>
        <taxon>rosids</taxon>
        <taxon>fabids</taxon>
        <taxon>Fabales</taxon>
        <taxon>Fabaceae</taxon>
        <taxon>Papilionoideae</taxon>
        <taxon>50 kb inversion clade</taxon>
        <taxon>NPAAA clade</taxon>
        <taxon>indigoferoid/millettioid clade</taxon>
        <taxon>Phaseoleae</taxon>
        <taxon>Glycine</taxon>
        <taxon>Glycine subgen. Soja</taxon>
    </lineage>
</organism>
<gene>
    <name evidence="6" type="ORF">D0Y65_031126</name>
</gene>
<dbReference type="AlphaFoldDB" id="A0A445I6S2"/>
<dbReference type="GO" id="GO:0006508">
    <property type="term" value="P:proteolysis"/>
    <property type="evidence" value="ECO:0007669"/>
    <property type="project" value="UniProtKB-KW"/>
</dbReference>
<dbReference type="InterPro" id="IPR036852">
    <property type="entry name" value="Peptidase_S8/S53_dom_sf"/>
</dbReference>
<evidence type="ECO:0000259" key="5">
    <source>
        <dbReference type="Pfam" id="PF05922"/>
    </source>
</evidence>
<dbReference type="InterPro" id="IPR010259">
    <property type="entry name" value="S8pro/Inhibitor_I9"/>
</dbReference>
<keyword evidence="6" id="KW-0378">Hydrolase</keyword>